<keyword evidence="1" id="KW-0645">Protease</keyword>
<evidence type="ECO:0000313" key="1">
    <source>
        <dbReference type="EMBL" id="KAH7995074.1"/>
    </source>
</evidence>
<dbReference type="Proteomes" id="UP000827872">
    <property type="component" value="Linkage Group LG07"/>
</dbReference>
<protein>
    <submittedName>
        <fullName evidence="1">Cytosolic carboxypeptidase 1</fullName>
    </submittedName>
</protein>
<evidence type="ECO:0000313" key="2">
    <source>
        <dbReference type="Proteomes" id="UP000827872"/>
    </source>
</evidence>
<keyword evidence="1" id="KW-0378">Hydrolase</keyword>
<reference evidence="1" key="1">
    <citation type="submission" date="2021-08" db="EMBL/GenBank/DDBJ databases">
        <title>The first chromosome-level gecko genome reveals the dynamic sex chromosomes of Neotropical dwarf geckos (Sphaerodactylidae: Sphaerodactylus).</title>
        <authorList>
            <person name="Pinto B.J."/>
            <person name="Keating S.E."/>
            <person name="Gamble T."/>
        </authorList>
    </citation>
    <scope>NUCLEOTIDE SEQUENCE</scope>
    <source>
        <strain evidence="1">TG3544</strain>
    </source>
</reference>
<sequence>MYEIFFPELVEDFQECDLVSKEPKPLSTDVSLGGPIIVPTAGDELSPTNHVIEIPVKESHPLQMEDYNKRPISFGLGNKNINMDNSLHHQDDQMKLHSLCQCLNHEIVKGLDRITLQNTAKNEQSYSSRAVTPKEFKTSCREVTCSKPLQHVSSCGSVLFEGQSVQLGKLCCSGADLEEEEVPCSVSLGEQEVLDVPDRLQLHDPELYIEIVKNTKSVPEYSEVAYPDYFGHLPPPFKEPILERPYGVQRTKIAQDIERLIHPSDIIDRVVYDLDSPSYTVPDEGDILKFNSKFESGNLRKVIQIRKNEYDLILNADINSNHYHQWFYFEVSGMRAAIAYRFNIINCEKSNSQFNYVLSARPIVTEQGLVKESLRQYFYSSNGTEQFCICSHISPATLNGGQDKGGVDLSCILIAPY</sequence>
<dbReference type="EMBL" id="CM037620">
    <property type="protein sequence ID" value="KAH7995074.1"/>
    <property type="molecule type" value="Genomic_DNA"/>
</dbReference>
<comment type="caution">
    <text evidence="1">The sequence shown here is derived from an EMBL/GenBank/DDBJ whole genome shotgun (WGS) entry which is preliminary data.</text>
</comment>
<gene>
    <name evidence="1" type="primary">AGTPBP1_4</name>
    <name evidence="1" type="ORF">K3G42_021011</name>
</gene>
<keyword evidence="1" id="KW-0121">Carboxypeptidase</keyword>
<proteinExistence type="predicted"/>
<organism evidence="1 2">
    <name type="scientific">Sphaerodactylus townsendi</name>
    <dbReference type="NCBI Taxonomy" id="933632"/>
    <lineage>
        <taxon>Eukaryota</taxon>
        <taxon>Metazoa</taxon>
        <taxon>Chordata</taxon>
        <taxon>Craniata</taxon>
        <taxon>Vertebrata</taxon>
        <taxon>Euteleostomi</taxon>
        <taxon>Lepidosauria</taxon>
        <taxon>Squamata</taxon>
        <taxon>Bifurcata</taxon>
        <taxon>Gekkota</taxon>
        <taxon>Sphaerodactylidae</taxon>
        <taxon>Sphaerodactylus</taxon>
    </lineage>
</organism>
<accession>A0ACB8EQN8</accession>
<keyword evidence="2" id="KW-1185">Reference proteome</keyword>
<name>A0ACB8EQN8_9SAUR</name>